<evidence type="ECO:0000256" key="1">
    <source>
        <dbReference type="SAM" id="MobiDB-lite"/>
    </source>
</evidence>
<gene>
    <name evidence="2" type="ORF">FGO68_gene17775</name>
</gene>
<evidence type="ECO:0000313" key="2">
    <source>
        <dbReference type="EMBL" id="TNV84765.1"/>
    </source>
</evidence>
<sequence>MECSKLGMKNTNLNEEISRNSSEGSSENRDSKNYALNEEDDILQEREDDGMRIQGGVYYSQSKRDLNSCEDEEEERDSEYDDGK</sequence>
<evidence type="ECO:0000313" key="3">
    <source>
        <dbReference type="Proteomes" id="UP000785679"/>
    </source>
</evidence>
<dbReference type="AlphaFoldDB" id="A0A8J8P2E2"/>
<comment type="caution">
    <text evidence="2">The sequence shown here is derived from an EMBL/GenBank/DDBJ whole genome shotgun (WGS) entry which is preliminary data.</text>
</comment>
<feature type="region of interest" description="Disordered" evidence="1">
    <location>
        <begin position="1"/>
        <end position="84"/>
    </location>
</feature>
<dbReference type="Proteomes" id="UP000785679">
    <property type="component" value="Unassembled WGS sequence"/>
</dbReference>
<keyword evidence="3" id="KW-1185">Reference proteome</keyword>
<dbReference type="EMBL" id="RRYP01002439">
    <property type="protein sequence ID" value="TNV84765.1"/>
    <property type="molecule type" value="Genomic_DNA"/>
</dbReference>
<reference evidence="2" key="1">
    <citation type="submission" date="2019-06" db="EMBL/GenBank/DDBJ databases">
        <authorList>
            <person name="Zheng W."/>
        </authorList>
    </citation>
    <scope>NUCLEOTIDE SEQUENCE</scope>
    <source>
        <strain evidence="2">QDHG01</strain>
    </source>
</reference>
<proteinExistence type="predicted"/>
<accession>A0A8J8P2E2</accession>
<name>A0A8J8P2E2_HALGN</name>
<organism evidence="2 3">
    <name type="scientific">Halteria grandinella</name>
    <dbReference type="NCBI Taxonomy" id="5974"/>
    <lineage>
        <taxon>Eukaryota</taxon>
        <taxon>Sar</taxon>
        <taxon>Alveolata</taxon>
        <taxon>Ciliophora</taxon>
        <taxon>Intramacronucleata</taxon>
        <taxon>Spirotrichea</taxon>
        <taxon>Stichotrichia</taxon>
        <taxon>Sporadotrichida</taxon>
        <taxon>Halteriidae</taxon>
        <taxon>Halteria</taxon>
    </lineage>
</organism>
<protein>
    <submittedName>
        <fullName evidence="2">Uncharacterized protein</fullName>
    </submittedName>
</protein>
<feature type="compositionally biased region" description="Acidic residues" evidence="1">
    <location>
        <begin position="68"/>
        <end position="84"/>
    </location>
</feature>